<evidence type="ECO:0000259" key="4">
    <source>
        <dbReference type="PROSITE" id="PS50949"/>
    </source>
</evidence>
<dbReference type="Proteomes" id="UP000234341">
    <property type="component" value="Unassembled WGS sequence"/>
</dbReference>
<accession>A0A2N5C7Z8</accession>
<dbReference type="PROSITE" id="PS50949">
    <property type="entry name" value="HTH_GNTR"/>
    <property type="match status" value="1"/>
</dbReference>
<dbReference type="InterPro" id="IPR008920">
    <property type="entry name" value="TF_FadR/GntR_C"/>
</dbReference>
<dbReference type="EMBL" id="PJRP01000012">
    <property type="protein sequence ID" value="PLP98343.1"/>
    <property type="molecule type" value="Genomic_DNA"/>
</dbReference>
<dbReference type="Gene3D" id="1.20.120.530">
    <property type="entry name" value="GntR ligand-binding domain-like"/>
    <property type="match status" value="1"/>
</dbReference>
<reference evidence="5 6" key="1">
    <citation type="submission" date="2017-12" db="EMBL/GenBank/DDBJ databases">
        <title>Genome sequence of the active heterotrophic nitrifier-denitrifier, Cupriavidus pauculus UM1.</title>
        <authorList>
            <person name="Putonti C."/>
            <person name="Castignetti D."/>
        </authorList>
    </citation>
    <scope>NUCLEOTIDE SEQUENCE [LARGE SCALE GENOMIC DNA]</scope>
    <source>
        <strain evidence="5 6">UM1</strain>
    </source>
</reference>
<dbReference type="SMART" id="SM00345">
    <property type="entry name" value="HTH_GNTR"/>
    <property type="match status" value="1"/>
</dbReference>
<organism evidence="5 6">
    <name type="scientific">Cupriavidus pauculus</name>
    <dbReference type="NCBI Taxonomy" id="82633"/>
    <lineage>
        <taxon>Bacteria</taxon>
        <taxon>Pseudomonadati</taxon>
        <taxon>Pseudomonadota</taxon>
        <taxon>Betaproteobacteria</taxon>
        <taxon>Burkholderiales</taxon>
        <taxon>Burkholderiaceae</taxon>
        <taxon>Cupriavidus</taxon>
    </lineage>
</organism>
<dbReference type="SUPFAM" id="SSF48008">
    <property type="entry name" value="GntR ligand-binding domain-like"/>
    <property type="match status" value="1"/>
</dbReference>
<dbReference type="PANTHER" id="PTHR43537:SF50">
    <property type="entry name" value="TRANSCRIPTIONAL REGULATORY PROTEIN"/>
    <property type="match status" value="1"/>
</dbReference>
<keyword evidence="3" id="KW-0804">Transcription</keyword>
<protein>
    <submittedName>
        <fullName evidence="5">GntR family transcriptional regulator</fullName>
    </submittedName>
</protein>
<dbReference type="Pfam" id="PF00392">
    <property type="entry name" value="GntR"/>
    <property type="match status" value="1"/>
</dbReference>
<proteinExistence type="predicted"/>
<evidence type="ECO:0000313" key="6">
    <source>
        <dbReference type="Proteomes" id="UP000234341"/>
    </source>
</evidence>
<dbReference type="OrthoDB" id="8680857at2"/>
<evidence type="ECO:0000256" key="3">
    <source>
        <dbReference type="ARBA" id="ARBA00023163"/>
    </source>
</evidence>
<evidence type="ECO:0000313" key="5">
    <source>
        <dbReference type="EMBL" id="PLP98343.1"/>
    </source>
</evidence>
<dbReference type="InterPro" id="IPR036388">
    <property type="entry name" value="WH-like_DNA-bd_sf"/>
</dbReference>
<evidence type="ECO:0000256" key="2">
    <source>
        <dbReference type="ARBA" id="ARBA00023125"/>
    </source>
</evidence>
<dbReference type="GO" id="GO:0003700">
    <property type="term" value="F:DNA-binding transcription factor activity"/>
    <property type="evidence" value="ECO:0007669"/>
    <property type="project" value="InterPro"/>
</dbReference>
<dbReference type="Gene3D" id="1.10.10.10">
    <property type="entry name" value="Winged helix-like DNA-binding domain superfamily/Winged helix DNA-binding domain"/>
    <property type="match status" value="1"/>
</dbReference>
<dbReference type="SMART" id="SM00895">
    <property type="entry name" value="FCD"/>
    <property type="match status" value="1"/>
</dbReference>
<dbReference type="InterPro" id="IPR036390">
    <property type="entry name" value="WH_DNA-bd_sf"/>
</dbReference>
<dbReference type="SUPFAM" id="SSF46785">
    <property type="entry name" value="Winged helix' DNA-binding domain"/>
    <property type="match status" value="1"/>
</dbReference>
<feature type="domain" description="HTH gntR-type" evidence="4">
    <location>
        <begin position="15"/>
        <end position="82"/>
    </location>
</feature>
<sequence>MSTSPTLSSQAVDRQILHVAVAQRLRTMIMEGDLAPGTRLNERVLCDLLQVSRTPLREAFKVLAADGLVTLLPNRGAEVVVLSTDTVNHLFEMMGALEAMSGELACQRITEAELNEIRALHFEMLACHARRDLPNYYALNRRIHDAINAAARNPILEETYRRINLRIQALRFRSNFDHDKWDMAVREHGNMLDALAKRDGAALRDILRAHLKHKHDALIAELERAQNVAA</sequence>
<dbReference type="AlphaFoldDB" id="A0A2N5C7Z8"/>
<keyword evidence="2" id="KW-0238">DNA-binding</keyword>
<dbReference type="STRING" id="82633.GCA_000974605_05479"/>
<dbReference type="CDD" id="cd07377">
    <property type="entry name" value="WHTH_GntR"/>
    <property type="match status" value="1"/>
</dbReference>
<dbReference type="RefSeq" id="WP_101683733.1">
    <property type="nucleotide sequence ID" value="NZ_PJRP01000012.1"/>
</dbReference>
<dbReference type="InterPro" id="IPR000524">
    <property type="entry name" value="Tscrpt_reg_HTH_GntR"/>
</dbReference>
<gene>
    <name evidence="5" type="ORF">CYJ10_22875</name>
</gene>
<keyword evidence="1" id="KW-0805">Transcription regulation</keyword>
<dbReference type="InterPro" id="IPR011711">
    <property type="entry name" value="GntR_C"/>
</dbReference>
<dbReference type="GO" id="GO:0003677">
    <property type="term" value="F:DNA binding"/>
    <property type="evidence" value="ECO:0007669"/>
    <property type="project" value="UniProtKB-KW"/>
</dbReference>
<dbReference type="PANTHER" id="PTHR43537">
    <property type="entry name" value="TRANSCRIPTIONAL REGULATOR, GNTR FAMILY"/>
    <property type="match status" value="1"/>
</dbReference>
<name>A0A2N5C7Z8_9BURK</name>
<dbReference type="Pfam" id="PF07729">
    <property type="entry name" value="FCD"/>
    <property type="match status" value="1"/>
</dbReference>
<evidence type="ECO:0000256" key="1">
    <source>
        <dbReference type="ARBA" id="ARBA00023015"/>
    </source>
</evidence>
<comment type="caution">
    <text evidence="5">The sequence shown here is derived from an EMBL/GenBank/DDBJ whole genome shotgun (WGS) entry which is preliminary data.</text>
</comment>